<organism evidence="1 2">
    <name type="scientific">Enterocloster hominis</name>
    <name type="common">ex Hitch et al. 2024</name>
    <dbReference type="NCBI Taxonomy" id="1917870"/>
    <lineage>
        <taxon>Bacteria</taxon>
        <taxon>Bacillati</taxon>
        <taxon>Bacillota</taxon>
        <taxon>Clostridia</taxon>
        <taxon>Lachnospirales</taxon>
        <taxon>Lachnospiraceae</taxon>
        <taxon>Enterocloster</taxon>
    </lineage>
</organism>
<evidence type="ECO:0008006" key="3">
    <source>
        <dbReference type="Google" id="ProtNLM"/>
    </source>
</evidence>
<accession>A0ABV1DBT1</accession>
<sequence>MAEEYKGRAPRKVYDALLKMEIMHLWFPMADGGTNFSYQRFRAMVRLVEAEYSI</sequence>
<dbReference type="Proteomes" id="UP001454086">
    <property type="component" value="Unassembled WGS sequence"/>
</dbReference>
<dbReference type="EMBL" id="JBBMFM010000129">
    <property type="protein sequence ID" value="MEQ2427832.1"/>
    <property type="molecule type" value="Genomic_DNA"/>
</dbReference>
<reference evidence="1 2" key="1">
    <citation type="submission" date="2024-03" db="EMBL/GenBank/DDBJ databases">
        <title>Human intestinal bacterial collection.</title>
        <authorList>
            <person name="Pauvert C."/>
            <person name="Hitch T.C.A."/>
            <person name="Clavel T."/>
        </authorList>
    </citation>
    <scope>NUCLEOTIDE SEQUENCE [LARGE SCALE GENOMIC DNA]</scope>
    <source>
        <strain evidence="1 2">CLA-SR-H021</strain>
    </source>
</reference>
<gene>
    <name evidence="1" type="ORF">WMQ36_22980</name>
</gene>
<keyword evidence="2" id="KW-1185">Reference proteome</keyword>
<evidence type="ECO:0000313" key="1">
    <source>
        <dbReference type="EMBL" id="MEQ2427832.1"/>
    </source>
</evidence>
<protein>
    <recommendedName>
        <fullName evidence="3">Transposase</fullName>
    </recommendedName>
</protein>
<proteinExistence type="predicted"/>
<evidence type="ECO:0000313" key="2">
    <source>
        <dbReference type="Proteomes" id="UP001454086"/>
    </source>
</evidence>
<name>A0ABV1DBT1_9FIRM</name>
<comment type="caution">
    <text evidence="1">The sequence shown here is derived from an EMBL/GenBank/DDBJ whole genome shotgun (WGS) entry which is preliminary data.</text>
</comment>
<dbReference type="RefSeq" id="WP_008722071.1">
    <property type="nucleotide sequence ID" value="NZ_JBBMFM010000129.1"/>
</dbReference>